<dbReference type="InterPro" id="IPR029016">
    <property type="entry name" value="GAF-like_dom_sf"/>
</dbReference>
<dbReference type="Gene3D" id="3.30.565.10">
    <property type="entry name" value="Histidine kinase-like ATPase, C-terminal domain"/>
    <property type="match status" value="1"/>
</dbReference>
<feature type="domain" description="GAF" evidence="3">
    <location>
        <begin position="32"/>
        <end position="179"/>
    </location>
</feature>
<dbReference type="Pfam" id="PF07730">
    <property type="entry name" value="HisKA_3"/>
    <property type="match status" value="1"/>
</dbReference>
<dbReference type="InterPro" id="IPR003594">
    <property type="entry name" value="HATPase_dom"/>
</dbReference>
<dbReference type="EMBL" id="CAEZVF010000167">
    <property type="protein sequence ID" value="CAB4626841.1"/>
    <property type="molecule type" value="Genomic_DNA"/>
</dbReference>
<dbReference type="GO" id="GO:0000155">
    <property type="term" value="F:phosphorelay sensor kinase activity"/>
    <property type="evidence" value="ECO:0007669"/>
    <property type="project" value="InterPro"/>
</dbReference>
<evidence type="ECO:0000256" key="1">
    <source>
        <dbReference type="ARBA" id="ARBA00022679"/>
    </source>
</evidence>
<dbReference type="InterPro" id="IPR003018">
    <property type="entry name" value="GAF"/>
</dbReference>
<evidence type="ECO:0000256" key="2">
    <source>
        <dbReference type="ARBA" id="ARBA00022777"/>
    </source>
</evidence>
<proteinExistence type="predicted"/>
<dbReference type="Pfam" id="PF01590">
    <property type="entry name" value="GAF"/>
    <property type="match status" value="1"/>
</dbReference>
<protein>
    <submittedName>
        <fullName evidence="4">Unannotated protein</fullName>
    </submittedName>
</protein>
<sequence>MTTPAHKGSEPLRWDREDEIIDAVAAVASGEDVRVTLERLVYGAVEFLDAQYGALGITGTEGELADFIHVGMAPDVVSGIDHTPEGLGVLGVTAQGVSPLRLSEISGHPSSVGFPLGHPPMHTFIGAPVRLRGKSVGTFYVTEKNGGGPFTDEDVRSLGAFASVAGIAVENSRLFERSQRREEWLRASTEVATAILSGSDTHEVLELVARRALLCARADGVAIMLEDDNGEMVVEVAIGESTEGFKGMVANESWQYSMHAKSSGTPVVIDDLGALGKSDDPNYRKFGTAVLLPLVTAQRAFGAIAVTRNRGGSAWDEQDVTFAESFASQTALALVLSDAQREQERLAVYVDRDRIARDLHDLVIQRLFASGLMLQAALRKDDVNEELRDRLDAVVSELDGTVREIRQTIFELASGHNEAPELRGRILREVANAGVALGFQPKLMLEGPLDSVVLDAVADHTVAALREALSNVVRHAHASAVDVRLELLGDEVVLTVTDDGVGIFPTHRSSGIKNLENRAKELGGSSTIEPTRADGSGTRLIWRASIL</sequence>
<feature type="domain" description="GAF" evidence="3">
    <location>
        <begin position="200"/>
        <end position="344"/>
    </location>
</feature>
<name>A0A6J6IQC7_9ZZZZ</name>
<dbReference type="PANTHER" id="PTHR24421">
    <property type="entry name" value="NITRATE/NITRITE SENSOR PROTEIN NARX-RELATED"/>
    <property type="match status" value="1"/>
</dbReference>
<dbReference type="InterPro" id="IPR011712">
    <property type="entry name" value="Sig_transdc_His_kin_sub3_dim/P"/>
</dbReference>
<dbReference type="SMART" id="SM00065">
    <property type="entry name" value="GAF"/>
    <property type="match status" value="2"/>
</dbReference>
<dbReference type="GO" id="GO:0016020">
    <property type="term" value="C:membrane"/>
    <property type="evidence" value="ECO:0007669"/>
    <property type="project" value="InterPro"/>
</dbReference>
<evidence type="ECO:0000259" key="3">
    <source>
        <dbReference type="SMART" id="SM00065"/>
    </source>
</evidence>
<dbReference type="Gene3D" id="1.20.5.1930">
    <property type="match status" value="1"/>
</dbReference>
<dbReference type="InterPro" id="IPR036890">
    <property type="entry name" value="HATPase_C_sf"/>
</dbReference>
<dbReference type="Gene3D" id="3.30.450.40">
    <property type="match status" value="2"/>
</dbReference>
<dbReference type="InterPro" id="IPR050482">
    <property type="entry name" value="Sensor_HK_TwoCompSys"/>
</dbReference>
<dbReference type="Pfam" id="PF02518">
    <property type="entry name" value="HATPase_c"/>
    <property type="match status" value="1"/>
</dbReference>
<gene>
    <name evidence="4" type="ORF">UFOPK1939_00985</name>
</gene>
<reference evidence="4" key="1">
    <citation type="submission" date="2020-05" db="EMBL/GenBank/DDBJ databases">
        <authorList>
            <person name="Chiriac C."/>
            <person name="Salcher M."/>
            <person name="Ghai R."/>
            <person name="Kavagutti S V."/>
        </authorList>
    </citation>
    <scope>NUCLEOTIDE SEQUENCE</scope>
</reference>
<keyword evidence="1" id="KW-0808">Transferase</keyword>
<dbReference type="Pfam" id="PF13185">
    <property type="entry name" value="GAF_2"/>
    <property type="match status" value="1"/>
</dbReference>
<keyword evidence="2" id="KW-0418">Kinase</keyword>
<dbReference type="CDD" id="cd16917">
    <property type="entry name" value="HATPase_UhpB-NarQ-NarX-like"/>
    <property type="match status" value="1"/>
</dbReference>
<evidence type="ECO:0000313" key="4">
    <source>
        <dbReference type="EMBL" id="CAB4626841.1"/>
    </source>
</evidence>
<dbReference type="PANTHER" id="PTHR24421:SF56">
    <property type="entry name" value="OXYGEN SENSOR HISTIDINE KINASE RESPONSE REGULATOR DOST"/>
    <property type="match status" value="1"/>
</dbReference>
<dbReference type="GO" id="GO:0046983">
    <property type="term" value="F:protein dimerization activity"/>
    <property type="evidence" value="ECO:0007669"/>
    <property type="project" value="InterPro"/>
</dbReference>
<dbReference type="AlphaFoldDB" id="A0A6J6IQC7"/>
<accession>A0A6J6IQC7</accession>
<dbReference type="SUPFAM" id="SSF55781">
    <property type="entry name" value="GAF domain-like"/>
    <property type="match status" value="2"/>
</dbReference>
<dbReference type="SUPFAM" id="SSF55874">
    <property type="entry name" value="ATPase domain of HSP90 chaperone/DNA topoisomerase II/histidine kinase"/>
    <property type="match status" value="1"/>
</dbReference>
<organism evidence="4">
    <name type="scientific">freshwater metagenome</name>
    <dbReference type="NCBI Taxonomy" id="449393"/>
    <lineage>
        <taxon>unclassified sequences</taxon>
        <taxon>metagenomes</taxon>
        <taxon>ecological metagenomes</taxon>
    </lineage>
</organism>